<gene>
    <name evidence="3 4" type="primary">LOC127139646</name>
</gene>
<dbReference type="KEGG" id="lcf:127139646"/>
<proteinExistence type="predicted"/>
<dbReference type="Proteomes" id="UP000694890">
    <property type="component" value="Unplaced"/>
</dbReference>
<evidence type="ECO:0000256" key="1">
    <source>
        <dbReference type="SAM" id="MobiDB-lite"/>
    </source>
</evidence>
<organism evidence="2 4">
    <name type="scientific">Lates calcarifer</name>
    <name type="common">Barramundi</name>
    <name type="synonym">Holocentrus calcarifer</name>
    <dbReference type="NCBI Taxonomy" id="8187"/>
    <lineage>
        <taxon>Eukaryota</taxon>
        <taxon>Metazoa</taxon>
        <taxon>Chordata</taxon>
        <taxon>Craniata</taxon>
        <taxon>Vertebrata</taxon>
        <taxon>Euteleostomi</taxon>
        <taxon>Actinopterygii</taxon>
        <taxon>Neopterygii</taxon>
        <taxon>Teleostei</taxon>
        <taxon>Neoteleostei</taxon>
        <taxon>Acanthomorphata</taxon>
        <taxon>Carangaria</taxon>
        <taxon>Carangaria incertae sedis</taxon>
        <taxon>Centropomidae</taxon>
        <taxon>Lates</taxon>
    </lineage>
</organism>
<accession>A0AAJ8AZZ5</accession>
<sequence>MSSKGGGTALTRRNYRLSSDTDKPRATGIVNEKLLSDYLHHVFPSTKAQGPAVASLRKTLGFQDLGAHLERLLSEGEASEDSRDQSVEGRLGPQPVVLDHTSGFEGLLFVDDDLLGVIGHSNFSSIRATTCVYQR</sequence>
<feature type="region of interest" description="Disordered" evidence="1">
    <location>
        <begin position="75"/>
        <end position="94"/>
    </location>
</feature>
<name>A0AAJ8AZZ5_LATCA</name>
<evidence type="ECO:0000313" key="4">
    <source>
        <dbReference type="RefSeq" id="XP_050923715.1"/>
    </source>
</evidence>
<dbReference type="AlphaFoldDB" id="A0AAJ8AZZ5"/>
<dbReference type="RefSeq" id="XP_050923715.1">
    <property type="nucleotide sequence ID" value="XM_051067758.1"/>
</dbReference>
<dbReference type="GeneID" id="127139646"/>
<dbReference type="RefSeq" id="XP_050923714.1">
    <property type="nucleotide sequence ID" value="XM_051067757.1"/>
</dbReference>
<feature type="compositionally biased region" description="Basic and acidic residues" evidence="1">
    <location>
        <begin position="75"/>
        <end position="87"/>
    </location>
</feature>
<reference evidence="3 4" key="1">
    <citation type="submission" date="2025-04" db="UniProtKB">
        <authorList>
            <consortium name="RefSeq"/>
        </authorList>
    </citation>
    <scope>IDENTIFICATION</scope>
    <source>
        <tissue evidence="3 4">Brain</tissue>
    </source>
</reference>
<evidence type="ECO:0000313" key="2">
    <source>
        <dbReference type="Proteomes" id="UP000694890"/>
    </source>
</evidence>
<protein>
    <submittedName>
        <fullName evidence="3 4">E3 ubiquitin-protein ligase RNF123-like</fullName>
    </submittedName>
</protein>
<feature type="region of interest" description="Disordered" evidence="1">
    <location>
        <begin position="1"/>
        <end position="24"/>
    </location>
</feature>
<evidence type="ECO:0000313" key="3">
    <source>
        <dbReference type="RefSeq" id="XP_050923714.1"/>
    </source>
</evidence>